<sequence>MDTLVTEPLEEYIGFNLALEDDEGAEPSVEDSAGISTAEPQVFNSKMEVFDENDSYLSANVVVTESVADSLKLDDNVLLKIMSVSLVDYVNVVSLVPHDLDDDSLSFDNKECGIEMLDGFEQLVDSNPYDEVVYNSADSTYANLNICVIFSNDWNSPSDYVSDRCHFTGNVFETGDLNESNSIHNSDAILVIAILVGNEFIFTLMYESPVVKYMLLPTVFKGGTALVVNFMTAGELVHLSSVFKGIEIKLSPSGKLSYVPVIDPGDQLVQPKSFSRISFKGELLVREFFTNSFHDDPSGSSLNFFQNHLVDCNSVLGELIESLNEDALIFDMMVDSCSIFKEEIGDNSVTTVAVVVSPESSTYVINVLEPLDKFLVAKSDSKVWAEIFTCFKGGTGNIVGRVLNCYLVGTKINRASFCEPNETVAISPLEFDSMLDHIVCDCHFLNWWLIVLYLSFSLLDKAILSEGGIVKLQLTVKVQDILGSRIKQTNKEHDCLSKLVAGFKSDAASIYFHELLGQPSFGVVQLRFQGFFACINCSTLTRKKRWLIYTAGIITSDVVGIVEFDKGSFHVDLGGLACPSDANIPLKRPSIEESFDFTEEMDTAEVTGDEYYSCVDQNLDYTVSVAILLFCDESNGLWTLWYVDSFKRTCYAFTANFGWKIAWPILKVEVCLCYLVEFDCEIYFRSKNPGGKTSFSPDSSFSDSNSSLETLTYDYVPVGDHCIFLPYDPAGMPTYLVPAKWFDVESGRTDVFASAENPISTKGNDATWFICDQLDGCDIADKLSCRYGIIHGHVWDPGIMIVELQPVGMPSKDINREHKSWSRVTTSFNHIPYFFMNIGNQISIQLYNYASFHRTTKVNVAEPVSGQDHDGSYLLKNGGSWTKLAQTILCEAGTGSSFSVAWSSSDLHLDWTEKVTTSRGGTSLFKGKFAEMIVTSETNFIWMIVWYLVEVVSLKMATNLPLLYFRSSSFFH</sequence>
<dbReference type="EMBL" id="OX459124">
    <property type="protein sequence ID" value="CAI9111777.1"/>
    <property type="molecule type" value="Genomic_DNA"/>
</dbReference>
<gene>
    <name evidence="1" type="ORF">OLC1_LOCUS19093</name>
</gene>
<dbReference type="AlphaFoldDB" id="A0AAV1DVA4"/>
<organism evidence="1 2">
    <name type="scientific">Oldenlandia corymbosa var. corymbosa</name>
    <dbReference type="NCBI Taxonomy" id="529605"/>
    <lineage>
        <taxon>Eukaryota</taxon>
        <taxon>Viridiplantae</taxon>
        <taxon>Streptophyta</taxon>
        <taxon>Embryophyta</taxon>
        <taxon>Tracheophyta</taxon>
        <taxon>Spermatophyta</taxon>
        <taxon>Magnoliopsida</taxon>
        <taxon>eudicotyledons</taxon>
        <taxon>Gunneridae</taxon>
        <taxon>Pentapetalae</taxon>
        <taxon>asterids</taxon>
        <taxon>lamiids</taxon>
        <taxon>Gentianales</taxon>
        <taxon>Rubiaceae</taxon>
        <taxon>Rubioideae</taxon>
        <taxon>Spermacoceae</taxon>
        <taxon>Hedyotis-Oldenlandia complex</taxon>
        <taxon>Oldenlandia</taxon>
    </lineage>
</organism>
<name>A0AAV1DVA4_OLDCO</name>
<dbReference type="Proteomes" id="UP001161247">
    <property type="component" value="Chromosome 7"/>
</dbReference>
<reference evidence="1" key="1">
    <citation type="submission" date="2023-03" db="EMBL/GenBank/DDBJ databases">
        <authorList>
            <person name="Julca I."/>
        </authorList>
    </citation>
    <scope>NUCLEOTIDE SEQUENCE</scope>
</reference>
<protein>
    <submittedName>
        <fullName evidence="1">OLC1v1012094C1</fullName>
    </submittedName>
</protein>
<accession>A0AAV1DVA4</accession>
<keyword evidence="2" id="KW-1185">Reference proteome</keyword>
<evidence type="ECO:0000313" key="1">
    <source>
        <dbReference type="EMBL" id="CAI9111777.1"/>
    </source>
</evidence>
<proteinExistence type="predicted"/>
<evidence type="ECO:0000313" key="2">
    <source>
        <dbReference type="Proteomes" id="UP001161247"/>
    </source>
</evidence>